<sequence>MLARRVLNQVSAEDQIHPINSDKLTNKTLFVVYRPLCAATWLVSLHLPGAAPASTATTADLAALCPRHGPSVPPTPSPPPPALERMFSRPRTNLPTATLALPWRKRRKC</sequence>
<dbReference type="EMBL" id="AZIL01000265">
    <property type="protein sequence ID" value="EWM28870.1"/>
    <property type="molecule type" value="Genomic_DNA"/>
</dbReference>
<protein>
    <submittedName>
        <fullName evidence="2">Uncharacterized protein</fullName>
    </submittedName>
</protein>
<accession>W7TP18</accession>
<feature type="region of interest" description="Disordered" evidence="1">
    <location>
        <begin position="66"/>
        <end position="89"/>
    </location>
</feature>
<dbReference type="Proteomes" id="UP000019335">
    <property type="component" value="Chromosome 4"/>
</dbReference>
<evidence type="ECO:0000313" key="2">
    <source>
        <dbReference type="EMBL" id="EWM28870.1"/>
    </source>
</evidence>
<name>W7TP18_9STRA</name>
<reference evidence="2 3" key="1">
    <citation type="journal article" date="2014" name="Mol. Plant">
        <title>Chromosome Scale Genome Assembly and Transcriptome Profiling of Nannochloropsis gaditana in Nitrogen Depletion.</title>
        <authorList>
            <person name="Corteggiani Carpinelli E."/>
            <person name="Telatin A."/>
            <person name="Vitulo N."/>
            <person name="Forcato C."/>
            <person name="D'Angelo M."/>
            <person name="Schiavon R."/>
            <person name="Vezzi A."/>
            <person name="Giacometti G.M."/>
            <person name="Morosinotto T."/>
            <person name="Valle G."/>
        </authorList>
    </citation>
    <scope>NUCLEOTIDE SEQUENCE [LARGE SCALE GENOMIC DNA]</scope>
    <source>
        <strain evidence="2 3">B-31</strain>
    </source>
</reference>
<proteinExistence type="predicted"/>
<feature type="compositionally biased region" description="Pro residues" evidence="1">
    <location>
        <begin position="71"/>
        <end position="82"/>
    </location>
</feature>
<gene>
    <name evidence="2" type="ORF">Naga_100095g16</name>
</gene>
<dbReference type="AlphaFoldDB" id="W7TP18"/>
<evidence type="ECO:0000256" key="1">
    <source>
        <dbReference type="SAM" id="MobiDB-lite"/>
    </source>
</evidence>
<comment type="caution">
    <text evidence="2">The sequence shown here is derived from an EMBL/GenBank/DDBJ whole genome shotgun (WGS) entry which is preliminary data.</text>
</comment>
<organism evidence="2 3">
    <name type="scientific">Nannochloropsis gaditana</name>
    <dbReference type="NCBI Taxonomy" id="72520"/>
    <lineage>
        <taxon>Eukaryota</taxon>
        <taxon>Sar</taxon>
        <taxon>Stramenopiles</taxon>
        <taxon>Ochrophyta</taxon>
        <taxon>Eustigmatophyceae</taxon>
        <taxon>Eustigmatales</taxon>
        <taxon>Monodopsidaceae</taxon>
        <taxon>Nannochloropsis</taxon>
    </lineage>
</organism>
<keyword evidence="3" id="KW-1185">Reference proteome</keyword>
<evidence type="ECO:0000313" key="3">
    <source>
        <dbReference type="Proteomes" id="UP000019335"/>
    </source>
</evidence>